<dbReference type="EMBL" id="CAEY01001941">
    <property type="status" value="NOT_ANNOTATED_CDS"/>
    <property type="molecule type" value="Genomic_DNA"/>
</dbReference>
<evidence type="ECO:0000256" key="5">
    <source>
        <dbReference type="ARBA" id="ARBA00022824"/>
    </source>
</evidence>
<evidence type="ECO:0000256" key="7">
    <source>
        <dbReference type="RuleBase" id="RU003322"/>
    </source>
</evidence>
<dbReference type="Gene3D" id="2.60.34.10">
    <property type="entry name" value="Substrate Binding Domain Of DNAk, Chain A, domain 1"/>
    <property type="match status" value="1"/>
</dbReference>
<dbReference type="GO" id="GO:0005788">
    <property type="term" value="C:endoplasmic reticulum lumen"/>
    <property type="evidence" value="ECO:0007669"/>
    <property type="project" value="UniProtKB-SubCell"/>
</dbReference>
<keyword evidence="4 7" id="KW-0547">Nucleotide-binding</keyword>
<evidence type="ECO:0000256" key="4">
    <source>
        <dbReference type="ARBA" id="ARBA00022741"/>
    </source>
</evidence>
<feature type="signal peptide" evidence="10">
    <location>
        <begin position="1"/>
        <end position="21"/>
    </location>
</feature>
<dbReference type="Pfam" id="PF00012">
    <property type="entry name" value="HSP70"/>
    <property type="match status" value="1"/>
</dbReference>
<name>T1KAQ5_TETUR</name>
<dbReference type="FunFam" id="3.90.640.10:FF:000153">
    <property type="entry name" value="Endoplasmic reticulum chaperone BiP"/>
    <property type="match status" value="1"/>
</dbReference>
<keyword evidence="5" id="KW-0256">Endoplasmic reticulum</keyword>
<comment type="subcellular location">
    <subcellularLocation>
        <location evidence="1">Endoplasmic reticulum lumen</location>
    </subcellularLocation>
</comment>
<dbReference type="PROSITE" id="PS01036">
    <property type="entry name" value="HSP70_3"/>
    <property type="match status" value="1"/>
</dbReference>
<dbReference type="GO" id="GO:0006986">
    <property type="term" value="P:response to unfolded protein"/>
    <property type="evidence" value="ECO:0007669"/>
    <property type="project" value="UniProtKB-ARBA"/>
</dbReference>
<proteinExistence type="inferred from homology"/>
<dbReference type="HOGENOM" id="CLU_005965_7_0_1"/>
<evidence type="ECO:0000256" key="3">
    <source>
        <dbReference type="ARBA" id="ARBA00022729"/>
    </source>
</evidence>
<dbReference type="SUPFAM" id="SSF100934">
    <property type="entry name" value="Heat shock protein 70kD (HSP70), C-terminal subdomain"/>
    <property type="match status" value="1"/>
</dbReference>
<dbReference type="GO" id="GO:0034976">
    <property type="term" value="P:response to endoplasmic reticulum stress"/>
    <property type="evidence" value="ECO:0007669"/>
    <property type="project" value="UniProtKB-ARBA"/>
</dbReference>
<dbReference type="SUPFAM" id="SSF100920">
    <property type="entry name" value="Heat shock protein 70kD (HSP70), peptide-binding domain"/>
    <property type="match status" value="1"/>
</dbReference>
<evidence type="ECO:0000256" key="1">
    <source>
        <dbReference type="ARBA" id="ARBA00004319"/>
    </source>
</evidence>
<dbReference type="InterPro" id="IPR029048">
    <property type="entry name" value="HSP70_C_sf"/>
</dbReference>
<dbReference type="PRINTS" id="PR00301">
    <property type="entry name" value="HEATSHOCK70"/>
</dbReference>
<dbReference type="Gene3D" id="3.90.640.10">
    <property type="entry name" value="Actin, Chain A, domain 4"/>
    <property type="match status" value="1"/>
</dbReference>
<keyword evidence="12" id="KW-1185">Reference proteome</keyword>
<dbReference type="EnsemblMetazoa" id="tetur08g01320.1">
    <property type="protein sequence ID" value="tetur08g01320.1"/>
    <property type="gene ID" value="tetur08g01320"/>
</dbReference>
<dbReference type="InterPro" id="IPR042050">
    <property type="entry name" value="BIP_NBD"/>
</dbReference>
<evidence type="ECO:0000256" key="6">
    <source>
        <dbReference type="ARBA" id="ARBA00022840"/>
    </source>
</evidence>
<evidence type="ECO:0000313" key="12">
    <source>
        <dbReference type="Proteomes" id="UP000015104"/>
    </source>
</evidence>
<dbReference type="Gene3D" id="3.30.420.40">
    <property type="match status" value="2"/>
</dbReference>
<dbReference type="PANTHER" id="PTHR19375">
    <property type="entry name" value="HEAT SHOCK PROTEIN 70KDA"/>
    <property type="match status" value="1"/>
</dbReference>
<evidence type="ECO:0000256" key="2">
    <source>
        <dbReference type="ARBA" id="ARBA00007381"/>
    </source>
</evidence>
<dbReference type="AlphaFoldDB" id="T1KAQ5"/>
<dbReference type="FunFam" id="3.30.30.30:FF:000001">
    <property type="entry name" value="heat shock 70 kDa protein-like"/>
    <property type="match status" value="1"/>
</dbReference>
<feature type="region of interest" description="Disordered" evidence="9">
    <location>
        <begin position="640"/>
        <end position="661"/>
    </location>
</feature>
<evidence type="ECO:0000256" key="10">
    <source>
        <dbReference type="SAM" id="SignalP"/>
    </source>
</evidence>
<keyword evidence="3 10" id="KW-0732">Signal</keyword>
<dbReference type="InterPro" id="IPR043129">
    <property type="entry name" value="ATPase_NBD"/>
</dbReference>
<dbReference type="FunFam" id="2.60.34.10:FF:000014">
    <property type="entry name" value="Chaperone protein DnaK HSP70"/>
    <property type="match status" value="1"/>
</dbReference>
<evidence type="ECO:0000256" key="9">
    <source>
        <dbReference type="SAM" id="MobiDB-lite"/>
    </source>
</evidence>
<dbReference type="Gene3D" id="1.20.1270.10">
    <property type="match status" value="1"/>
</dbReference>
<dbReference type="GO" id="GO:0140662">
    <property type="term" value="F:ATP-dependent protein folding chaperone"/>
    <property type="evidence" value="ECO:0007669"/>
    <property type="project" value="InterPro"/>
</dbReference>
<dbReference type="InterPro" id="IPR018181">
    <property type="entry name" value="Heat_shock_70_CS"/>
</dbReference>
<keyword evidence="8" id="KW-0175">Coiled coil</keyword>
<reference evidence="11" key="2">
    <citation type="submission" date="2015-06" db="UniProtKB">
        <authorList>
            <consortium name="EnsemblMetazoa"/>
        </authorList>
    </citation>
    <scope>IDENTIFICATION</scope>
</reference>
<dbReference type="PROSITE" id="PS00329">
    <property type="entry name" value="HSP70_2"/>
    <property type="match status" value="1"/>
</dbReference>
<comment type="similarity">
    <text evidence="2 7">Belongs to the heat shock protein 70 family.</text>
</comment>
<dbReference type="GO" id="GO:0005524">
    <property type="term" value="F:ATP binding"/>
    <property type="evidence" value="ECO:0007669"/>
    <property type="project" value="UniProtKB-KW"/>
</dbReference>
<dbReference type="NCBIfam" id="NF001413">
    <property type="entry name" value="PRK00290.1"/>
    <property type="match status" value="1"/>
</dbReference>
<dbReference type="FunFam" id="3.30.420.40:FF:000020">
    <property type="entry name" value="Chaperone protein HscA homolog"/>
    <property type="match status" value="1"/>
</dbReference>
<dbReference type="InterPro" id="IPR029047">
    <property type="entry name" value="HSP70_peptide-bd_sf"/>
</dbReference>
<reference evidence="12" key="1">
    <citation type="submission" date="2011-08" db="EMBL/GenBank/DDBJ databases">
        <authorList>
            <person name="Rombauts S."/>
        </authorList>
    </citation>
    <scope>NUCLEOTIDE SEQUENCE</scope>
    <source>
        <strain evidence="12">London</strain>
    </source>
</reference>
<dbReference type="CDD" id="cd10241">
    <property type="entry name" value="ASKHA_NBD_HSP70_BiP"/>
    <property type="match status" value="1"/>
</dbReference>
<sequence>MRVMPLFLIFGLLVTFESISAKEKDAKDAKDSVGTVIGIDLGTTYSCVGVFKNGRVEIIANDQGNRITPSYVAFTPEGERLIGDAAKNQLTSNPENTVFDAKRLIGREWSDPTVQSDIKHFPFKVLDKNSKPHIQVKTGQGDKTFAPEEISAMVLIKMKETAEAYLGKKVTHAVVTVPAYFNDAQRQATKDAGTIAGLNVMRIINEPTAAAIAYGLDKKESEKNILVFDLGGGTFDVSLLTIDQGVFEVVATNGDTHLGGEDFDQRVMDHFIKLYKKKTGKDIRSDNRAVQKLRREVEKAKRTLSSAHQARIEIESFFEGEDFSEVLTRAKFEELNMDLFKSTLKPVQKVLDDSDLQKKDIDEIVLVGGSTRIPKIQQLVKEFFNGKEPTRGINPDEAVAYGAAVQAGVLSGEEDTGDLVLLDVNPLTMGIETVGGVMTKLIPRNTVIPTKKSQIFSTASDNQNTVTIQVYEGERPLTKDNHLLGKFDLTGIPPAPRGIPQIEVTFEIDVNGILKVSAEDKGTGNKEKITITNDHNRLSPDDIEKMIKDAEKFADEDKRIKEKVEAKNELESYAYSLKNQIGDKEKLGAKLTDDDKTKIEESLDAAIKWLDANGESADTSELKAKKKELEDSVQPIIAKLYASGAGPTPGGGPEADSKDEL</sequence>
<dbReference type="STRING" id="32264.T1KAQ5"/>
<feature type="coiled-coil region" evidence="8">
    <location>
        <begin position="283"/>
        <end position="310"/>
    </location>
</feature>
<dbReference type="InterPro" id="IPR013126">
    <property type="entry name" value="Hsp_70_fam"/>
</dbReference>
<protein>
    <submittedName>
        <fullName evidence="11">Uncharacterized protein</fullName>
    </submittedName>
</protein>
<dbReference type="PROSITE" id="PS00297">
    <property type="entry name" value="HSP70_1"/>
    <property type="match status" value="1"/>
</dbReference>
<dbReference type="FunFam" id="3.30.420.40:FF:000026">
    <property type="entry name" value="Heat shock protein 70"/>
    <property type="match status" value="1"/>
</dbReference>
<keyword evidence="6 7" id="KW-0067">ATP-binding</keyword>
<evidence type="ECO:0000256" key="8">
    <source>
        <dbReference type="SAM" id="Coils"/>
    </source>
</evidence>
<organism evidence="11 12">
    <name type="scientific">Tetranychus urticae</name>
    <name type="common">Two-spotted spider mite</name>
    <dbReference type="NCBI Taxonomy" id="32264"/>
    <lineage>
        <taxon>Eukaryota</taxon>
        <taxon>Metazoa</taxon>
        <taxon>Ecdysozoa</taxon>
        <taxon>Arthropoda</taxon>
        <taxon>Chelicerata</taxon>
        <taxon>Arachnida</taxon>
        <taxon>Acari</taxon>
        <taxon>Acariformes</taxon>
        <taxon>Trombidiformes</taxon>
        <taxon>Prostigmata</taxon>
        <taxon>Eleutherengona</taxon>
        <taxon>Raphignathae</taxon>
        <taxon>Tetranychoidea</taxon>
        <taxon>Tetranychidae</taxon>
        <taxon>Tetranychus</taxon>
    </lineage>
</organism>
<accession>T1KAQ5</accession>
<dbReference type="SUPFAM" id="SSF53067">
    <property type="entry name" value="Actin-like ATPase domain"/>
    <property type="match status" value="2"/>
</dbReference>
<dbReference type="eggNOG" id="KOG0100">
    <property type="taxonomic scope" value="Eukaryota"/>
</dbReference>
<dbReference type="Proteomes" id="UP000015104">
    <property type="component" value="Unassembled WGS sequence"/>
</dbReference>
<evidence type="ECO:0000313" key="11">
    <source>
        <dbReference type="EnsemblMetazoa" id="tetur08g01320.1"/>
    </source>
</evidence>
<feature type="chain" id="PRO_5004591302" evidence="10">
    <location>
        <begin position="22"/>
        <end position="661"/>
    </location>
</feature>